<gene>
    <name evidence="2" type="ORF">ACFQRF_18775</name>
</gene>
<evidence type="ECO:0000313" key="3">
    <source>
        <dbReference type="Proteomes" id="UP001596540"/>
    </source>
</evidence>
<dbReference type="SUPFAM" id="SSF53335">
    <property type="entry name" value="S-adenosyl-L-methionine-dependent methyltransferases"/>
    <property type="match status" value="1"/>
</dbReference>
<organism evidence="2 3">
    <name type="scientific">Marinactinospora rubrisoli</name>
    <dbReference type="NCBI Taxonomy" id="2715399"/>
    <lineage>
        <taxon>Bacteria</taxon>
        <taxon>Bacillati</taxon>
        <taxon>Actinomycetota</taxon>
        <taxon>Actinomycetes</taxon>
        <taxon>Streptosporangiales</taxon>
        <taxon>Nocardiopsidaceae</taxon>
        <taxon>Marinactinospora</taxon>
    </lineage>
</organism>
<proteinExistence type="predicted"/>
<feature type="domain" description="Methyltransferase type 12" evidence="1">
    <location>
        <begin position="201"/>
        <end position="302"/>
    </location>
</feature>
<dbReference type="EMBL" id="JBHTBH010000009">
    <property type="protein sequence ID" value="MFC7329780.1"/>
    <property type="molecule type" value="Genomic_DNA"/>
</dbReference>
<sequence length="388" mass="41808">MTAVEPAGPAELARAAAARAIDGVDPEHPPCCLRRADRAALLGMAWTLRQAGLFRDGAAHDEAEIAVATRAADRHRWILRRWLAVLCAEGMLSREAGRYTGLYRVGRAELRAAVHDLAEAHRGLGYPRPLSVFFQRAIGHLPELLRDEVPVQALLFADGATGTADGAYRDNLVNRYVNAATAEVARWASRELAAPGPLRVLEVGAGVGGTTTGVLAAVGATPLDYVFTDVSRYFLTEGRERFAATPGVRFALFDINADPMTQTAAEPGSRHLVIAANVLHNAHDLRGCLRGMHDLLAPGGYLLCIDTVRELYQILTSMQFLMSARPGTPRPGAADLRAGTDRIFLSRTEWESEMRAAGLRPDFTVPAADHPLDAIGVTLFAARRPVAA</sequence>
<keyword evidence="2" id="KW-0808">Transferase</keyword>
<dbReference type="Proteomes" id="UP001596540">
    <property type="component" value="Unassembled WGS sequence"/>
</dbReference>
<keyword evidence="3" id="KW-1185">Reference proteome</keyword>
<dbReference type="InterPro" id="IPR013217">
    <property type="entry name" value="Methyltransf_12"/>
</dbReference>
<evidence type="ECO:0000259" key="1">
    <source>
        <dbReference type="Pfam" id="PF08242"/>
    </source>
</evidence>
<dbReference type="GO" id="GO:0032259">
    <property type="term" value="P:methylation"/>
    <property type="evidence" value="ECO:0007669"/>
    <property type="project" value="UniProtKB-KW"/>
</dbReference>
<reference evidence="3" key="1">
    <citation type="journal article" date="2019" name="Int. J. Syst. Evol. Microbiol.">
        <title>The Global Catalogue of Microorganisms (GCM) 10K type strain sequencing project: providing services to taxonomists for standard genome sequencing and annotation.</title>
        <authorList>
            <consortium name="The Broad Institute Genomics Platform"/>
            <consortium name="The Broad Institute Genome Sequencing Center for Infectious Disease"/>
            <person name="Wu L."/>
            <person name="Ma J."/>
        </authorList>
    </citation>
    <scope>NUCLEOTIDE SEQUENCE [LARGE SCALE GENOMIC DNA]</scope>
    <source>
        <strain evidence="3">CGMCC 4.7382</strain>
    </source>
</reference>
<dbReference type="EC" id="2.1.-.-" evidence="2"/>
<dbReference type="Gene3D" id="3.40.50.150">
    <property type="entry name" value="Vaccinia Virus protein VP39"/>
    <property type="match status" value="1"/>
</dbReference>
<dbReference type="Pfam" id="PF08242">
    <property type="entry name" value="Methyltransf_12"/>
    <property type="match status" value="1"/>
</dbReference>
<accession>A0ABW2KKA3</accession>
<dbReference type="GO" id="GO:0008168">
    <property type="term" value="F:methyltransferase activity"/>
    <property type="evidence" value="ECO:0007669"/>
    <property type="project" value="UniProtKB-KW"/>
</dbReference>
<comment type="caution">
    <text evidence="2">The sequence shown here is derived from an EMBL/GenBank/DDBJ whole genome shotgun (WGS) entry which is preliminary data.</text>
</comment>
<dbReference type="InterPro" id="IPR029063">
    <property type="entry name" value="SAM-dependent_MTases_sf"/>
</dbReference>
<keyword evidence="2" id="KW-0489">Methyltransferase</keyword>
<name>A0ABW2KKA3_9ACTN</name>
<dbReference type="RefSeq" id="WP_379872433.1">
    <property type="nucleotide sequence ID" value="NZ_JBHTBH010000009.1"/>
</dbReference>
<evidence type="ECO:0000313" key="2">
    <source>
        <dbReference type="EMBL" id="MFC7329780.1"/>
    </source>
</evidence>
<protein>
    <submittedName>
        <fullName evidence="2">Class I SAM-dependent methyltransferase</fullName>
        <ecNumber evidence="2">2.1.-.-</ecNumber>
    </submittedName>
</protein>